<sequence>MKTFLTNITPVFIYHVLFIHGRLVLNLYWFVQKLVGCFLHFILSVWIAHTVSEISHFPVVSHFLFSCRWFMFYVFTTRRRNIIE</sequence>
<evidence type="ECO:0000313" key="3">
    <source>
        <dbReference type="Proteomes" id="UP001140949"/>
    </source>
</evidence>
<gene>
    <name evidence="2" type="ORF">M6B38_211095</name>
</gene>
<feature type="transmembrane region" description="Helical" evidence="1">
    <location>
        <begin position="27"/>
        <end position="48"/>
    </location>
</feature>
<proteinExistence type="predicted"/>
<keyword evidence="3" id="KW-1185">Reference proteome</keyword>
<keyword evidence="1" id="KW-0812">Transmembrane</keyword>
<organism evidence="2 3">
    <name type="scientific">Iris pallida</name>
    <name type="common">Sweet iris</name>
    <dbReference type="NCBI Taxonomy" id="29817"/>
    <lineage>
        <taxon>Eukaryota</taxon>
        <taxon>Viridiplantae</taxon>
        <taxon>Streptophyta</taxon>
        <taxon>Embryophyta</taxon>
        <taxon>Tracheophyta</taxon>
        <taxon>Spermatophyta</taxon>
        <taxon>Magnoliopsida</taxon>
        <taxon>Liliopsida</taxon>
        <taxon>Asparagales</taxon>
        <taxon>Iridaceae</taxon>
        <taxon>Iridoideae</taxon>
        <taxon>Irideae</taxon>
        <taxon>Iris</taxon>
    </lineage>
</organism>
<protein>
    <submittedName>
        <fullName evidence="2">Uncharacterized protein</fullName>
    </submittedName>
</protein>
<evidence type="ECO:0000256" key="1">
    <source>
        <dbReference type="SAM" id="Phobius"/>
    </source>
</evidence>
<dbReference type="Proteomes" id="UP001140949">
    <property type="component" value="Unassembled WGS sequence"/>
</dbReference>
<accession>A0AAX6E4B7</accession>
<feature type="transmembrane region" description="Helical" evidence="1">
    <location>
        <begin position="54"/>
        <end position="75"/>
    </location>
</feature>
<dbReference type="AlphaFoldDB" id="A0AAX6E4B7"/>
<name>A0AAX6E4B7_IRIPA</name>
<comment type="caution">
    <text evidence="2">The sequence shown here is derived from an EMBL/GenBank/DDBJ whole genome shotgun (WGS) entry which is preliminary data.</text>
</comment>
<keyword evidence="1" id="KW-0472">Membrane</keyword>
<reference evidence="2" key="2">
    <citation type="submission" date="2023-04" db="EMBL/GenBank/DDBJ databases">
        <authorList>
            <person name="Bruccoleri R.E."/>
            <person name="Oakeley E.J."/>
            <person name="Faust A.-M."/>
            <person name="Dessus-Babus S."/>
            <person name="Altorfer M."/>
            <person name="Burckhardt D."/>
            <person name="Oertli M."/>
            <person name="Naumann U."/>
            <person name="Petersen F."/>
            <person name="Wong J."/>
        </authorList>
    </citation>
    <scope>NUCLEOTIDE SEQUENCE</scope>
    <source>
        <strain evidence="2">GSM-AAB239-AS_SAM_17_03QT</strain>
        <tissue evidence="2">Leaf</tissue>
    </source>
</reference>
<reference evidence="2" key="1">
    <citation type="journal article" date="2023" name="GigaByte">
        <title>Genome assembly of the bearded iris, Iris pallida Lam.</title>
        <authorList>
            <person name="Bruccoleri R.E."/>
            <person name="Oakeley E.J."/>
            <person name="Faust A.M.E."/>
            <person name="Altorfer M."/>
            <person name="Dessus-Babus S."/>
            <person name="Burckhardt D."/>
            <person name="Oertli M."/>
            <person name="Naumann U."/>
            <person name="Petersen F."/>
            <person name="Wong J."/>
        </authorList>
    </citation>
    <scope>NUCLEOTIDE SEQUENCE</scope>
    <source>
        <strain evidence="2">GSM-AAB239-AS_SAM_17_03QT</strain>
    </source>
</reference>
<evidence type="ECO:0000313" key="2">
    <source>
        <dbReference type="EMBL" id="KAJ6798810.1"/>
    </source>
</evidence>
<keyword evidence="1" id="KW-1133">Transmembrane helix</keyword>
<dbReference type="EMBL" id="JANAVB010040218">
    <property type="protein sequence ID" value="KAJ6798810.1"/>
    <property type="molecule type" value="Genomic_DNA"/>
</dbReference>